<dbReference type="NCBIfam" id="NF033546">
    <property type="entry name" value="transpos_IS21"/>
    <property type="match status" value="1"/>
</dbReference>
<evidence type="ECO:0000259" key="3">
    <source>
        <dbReference type="PROSITE" id="PS50532"/>
    </source>
</evidence>
<dbReference type="Gene3D" id="1.10.10.10">
    <property type="entry name" value="Winged helix-like DNA-binding domain superfamily/Winged helix DNA-binding domain"/>
    <property type="match status" value="1"/>
</dbReference>
<dbReference type="PANTHER" id="PTHR35004:SF8">
    <property type="entry name" value="TRANSPOSASE RV3428C-RELATED"/>
    <property type="match status" value="1"/>
</dbReference>
<proteinExistence type="inferred from homology"/>
<reference evidence="5 6" key="1">
    <citation type="journal article" date="2011" name="J. Bacteriol.">
        <title>Genome of Ochrobactrum anthropi ATCC 49188 T, a versatile opportunistic pathogen and symbiont of several eukaryotic hosts.</title>
        <authorList>
            <person name="Chain P.S."/>
            <person name="Lang D.M."/>
            <person name="Comerci D.J."/>
            <person name="Malfatti S.A."/>
            <person name="Vergez L.M."/>
            <person name="Shin M."/>
            <person name="Ugalde R.A."/>
            <person name="Garcia E."/>
            <person name="Tolmasky M.E."/>
        </authorList>
    </citation>
    <scope>NUCLEOTIDE SEQUENCE [LARGE SCALE GENOMIC DNA]</scope>
    <source>
        <strain evidence="6">ATCC 49188 / DSM 6882 / CCUG 24695 / JCM 21032 / LMG 3331 / NBRC 15819 / NCTC 12168 / Alc 37</strain>
    </source>
</reference>
<gene>
    <name evidence="5" type="ordered locus">Oant_0706</name>
</gene>
<accession>A6WWS5</accession>
<dbReference type="Proteomes" id="UP000002301">
    <property type="component" value="Chromosome 1"/>
</dbReference>
<dbReference type="InterPro" id="IPR013324">
    <property type="entry name" value="RNA_pol_sigma_r3/r4-like"/>
</dbReference>
<feature type="domain" description="HTH IS408-type" evidence="3">
    <location>
        <begin position="26"/>
        <end position="108"/>
    </location>
</feature>
<protein>
    <submittedName>
        <fullName evidence="5">Integrase catalytic region</fullName>
    </submittedName>
</protein>
<dbReference type="GO" id="GO:0015074">
    <property type="term" value="P:DNA integration"/>
    <property type="evidence" value="ECO:0007669"/>
    <property type="project" value="InterPro"/>
</dbReference>
<evidence type="ECO:0000313" key="6">
    <source>
        <dbReference type="Proteomes" id="UP000002301"/>
    </source>
</evidence>
<sequence length="528" mass="60401">MIFFLFSPGGTMPRRKQAKRITMRDIRSILRLTFEQGLSVREVSERLRIGKTAVSTYLHRARQAGICMWPIPAAYDDDIQLERLLFKQAGRPAQDTQEPDFAYVSRELKRKGVTLTLLWQEYRTAHPDGYGYTWFCTNFAAFEQRLSPTYRNRHEVGATMQTDYAGQTVPLINPKTGEIRQAQIFVAVLPASNLAFSYASESQKLPDWIEGQKRALIYFGGVTKAIVCDNLKSGVAVALWFEPTITATFEAFSEHYGTTVLPTRVRRARDKAKIEGSVLITERWILARLRNQTFFSLEDLNAAIGKLLEDINNRPMRHYGKSRRELFEELERTALAPLPATDFEYAEWKSAKVHPDYHIDVAKTFYSVPHQLIGKKVTVRLTHQVVEIFFNHKRVASHRRRSERNGHVTVKEHMPKSHQRHAGMNAASLIRDASKISVNTGIFVERVIRDKPHPEQGYRAALGILSLARRYEHDRLDAACERALVINALTYTSVRSILQAGLDRASPAEEVRKPLPTHSNIRGRGYYH</sequence>
<dbReference type="PANTHER" id="PTHR35004">
    <property type="entry name" value="TRANSPOSASE RV3428C-RELATED"/>
    <property type="match status" value="1"/>
</dbReference>
<dbReference type="PROSITE" id="PS50994">
    <property type="entry name" value="INTEGRASE"/>
    <property type="match status" value="1"/>
</dbReference>
<dbReference type="Pfam" id="PF22483">
    <property type="entry name" value="Mu-transpos_C_2"/>
    <property type="match status" value="1"/>
</dbReference>
<evidence type="ECO:0000313" key="5">
    <source>
        <dbReference type="EMBL" id="ABS13429.1"/>
    </source>
</evidence>
<keyword evidence="6" id="KW-1185">Reference proteome</keyword>
<evidence type="ECO:0000259" key="4">
    <source>
        <dbReference type="PROSITE" id="PS50994"/>
    </source>
</evidence>
<dbReference type="KEGG" id="oan:Oant_0706"/>
<dbReference type="EMBL" id="CP000758">
    <property type="protein sequence ID" value="ABS13429.1"/>
    <property type="molecule type" value="Genomic_DNA"/>
</dbReference>
<dbReference type="eggNOG" id="COG2390">
    <property type="taxonomic scope" value="Bacteria"/>
</dbReference>
<dbReference type="HOGENOM" id="CLU_020626_11_0_5"/>
<dbReference type="InterPro" id="IPR001584">
    <property type="entry name" value="Integrase_cat-core"/>
</dbReference>
<feature type="domain" description="Integrase catalytic" evidence="4">
    <location>
        <begin position="144"/>
        <end position="331"/>
    </location>
</feature>
<feature type="region of interest" description="Disordered" evidence="2">
    <location>
        <begin position="505"/>
        <end position="528"/>
    </location>
</feature>
<evidence type="ECO:0000256" key="2">
    <source>
        <dbReference type="SAM" id="MobiDB-lite"/>
    </source>
</evidence>
<organism evidence="5 6">
    <name type="scientific">Brucella anthropi (strain ATCC 49188 / DSM 6882 / CCUG 24695 / JCM 21032 / LMG 3331 / NBRC 15819 / NCTC 12168 / Alc 37)</name>
    <name type="common">Ochrobactrum anthropi</name>
    <dbReference type="NCBI Taxonomy" id="439375"/>
    <lineage>
        <taxon>Bacteria</taxon>
        <taxon>Pseudomonadati</taxon>
        <taxon>Pseudomonadota</taxon>
        <taxon>Alphaproteobacteria</taxon>
        <taxon>Hyphomicrobiales</taxon>
        <taxon>Brucellaceae</taxon>
        <taxon>Brucella/Ochrobactrum group</taxon>
        <taxon>Brucella</taxon>
    </lineage>
</organism>
<dbReference type="eggNOG" id="COG4584">
    <property type="taxonomic scope" value="Bacteria"/>
</dbReference>
<dbReference type="SUPFAM" id="SSF53098">
    <property type="entry name" value="Ribonuclease H-like"/>
    <property type="match status" value="1"/>
</dbReference>
<dbReference type="GO" id="GO:0003676">
    <property type="term" value="F:nucleic acid binding"/>
    <property type="evidence" value="ECO:0007669"/>
    <property type="project" value="InterPro"/>
</dbReference>
<comment type="similarity">
    <text evidence="1">Belongs to the transposase IS21/IS408/IS1162 family.</text>
</comment>
<dbReference type="STRING" id="439375.Oant_0706"/>
<dbReference type="SUPFAM" id="SSF88659">
    <property type="entry name" value="Sigma3 and sigma4 domains of RNA polymerase sigma factors"/>
    <property type="match status" value="1"/>
</dbReference>
<dbReference type="PROSITE" id="PS50532">
    <property type="entry name" value="HTH_IS408"/>
    <property type="match status" value="1"/>
</dbReference>
<dbReference type="InterPro" id="IPR012337">
    <property type="entry name" value="RNaseH-like_sf"/>
</dbReference>
<dbReference type="InterPro" id="IPR017895">
    <property type="entry name" value="HTH_IS408/IS1162_type"/>
</dbReference>
<dbReference type="Gene3D" id="3.30.420.10">
    <property type="entry name" value="Ribonuclease H-like superfamily/Ribonuclease H"/>
    <property type="match status" value="1"/>
</dbReference>
<evidence type="ECO:0000256" key="1">
    <source>
        <dbReference type="ARBA" id="ARBA00009277"/>
    </source>
</evidence>
<dbReference type="AlphaFoldDB" id="A6WWS5"/>
<dbReference type="InterPro" id="IPR054353">
    <property type="entry name" value="IstA-like_C"/>
</dbReference>
<name>A6WWS5_BRUA4</name>
<dbReference type="InterPro" id="IPR036397">
    <property type="entry name" value="RNaseH_sf"/>
</dbReference>
<dbReference type="InterPro" id="IPR036388">
    <property type="entry name" value="WH-like_DNA-bd_sf"/>
</dbReference>